<dbReference type="KEGG" id="spla:CP981_04615"/>
<accession>A0AAE6NDT7</accession>
<organism evidence="2 3">
    <name type="scientific">Streptomyces platensis</name>
    <dbReference type="NCBI Taxonomy" id="58346"/>
    <lineage>
        <taxon>Bacteria</taxon>
        <taxon>Bacillati</taxon>
        <taxon>Actinomycetota</taxon>
        <taxon>Actinomycetes</taxon>
        <taxon>Kitasatosporales</taxon>
        <taxon>Streptomycetaceae</taxon>
        <taxon>Streptomyces</taxon>
    </lineage>
</organism>
<feature type="compositionally biased region" description="Polar residues" evidence="1">
    <location>
        <begin position="80"/>
        <end position="89"/>
    </location>
</feature>
<dbReference type="EMBL" id="CP023691">
    <property type="protein sequence ID" value="QEV51054.1"/>
    <property type="molecule type" value="Genomic_DNA"/>
</dbReference>
<protein>
    <submittedName>
        <fullName evidence="2">Uncharacterized protein</fullName>
    </submittedName>
</protein>
<name>A0AAE6NDT7_STRPT</name>
<evidence type="ECO:0000313" key="3">
    <source>
        <dbReference type="Proteomes" id="UP000325458"/>
    </source>
</evidence>
<sequence length="89" mass="9687">MKSRRRDEAVAVVVVQKLAQEVLAPGCAVRGRPLREIVGADDLDTSLTGARRQSSEIDLTDVRGPAKCGSRGRGRRAQPLYSSGRRSLR</sequence>
<evidence type="ECO:0000256" key="1">
    <source>
        <dbReference type="SAM" id="MobiDB-lite"/>
    </source>
</evidence>
<dbReference type="AlphaFoldDB" id="A0AAE6NDT7"/>
<reference evidence="2 3" key="1">
    <citation type="submission" date="2017-09" db="EMBL/GenBank/DDBJ databases">
        <authorList>
            <person name="Lee N."/>
            <person name="Cho B.-K."/>
        </authorList>
    </citation>
    <scope>NUCLEOTIDE SEQUENCE [LARGE SCALE GENOMIC DNA]</scope>
    <source>
        <strain evidence="2 3">ATCC 23948</strain>
    </source>
</reference>
<evidence type="ECO:0000313" key="2">
    <source>
        <dbReference type="EMBL" id="QEV51054.1"/>
    </source>
</evidence>
<feature type="region of interest" description="Disordered" evidence="1">
    <location>
        <begin position="49"/>
        <end position="89"/>
    </location>
</feature>
<proteinExistence type="predicted"/>
<gene>
    <name evidence="2" type="ORF">CP981_04615</name>
</gene>
<dbReference type="Proteomes" id="UP000325458">
    <property type="component" value="Chromosome"/>
</dbReference>